<dbReference type="AlphaFoldDB" id="A0A511MAA1"/>
<evidence type="ECO:0000256" key="2">
    <source>
        <dbReference type="SAM" id="Phobius"/>
    </source>
</evidence>
<organism evidence="3 4">
    <name type="scientific">Nocardia ninae NBRC 108245</name>
    <dbReference type="NCBI Taxonomy" id="1210091"/>
    <lineage>
        <taxon>Bacteria</taxon>
        <taxon>Bacillati</taxon>
        <taxon>Actinomycetota</taxon>
        <taxon>Actinomycetes</taxon>
        <taxon>Mycobacteriales</taxon>
        <taxon>Nocardiaceae</taxon>
        <taxon>Nocardia</taxon>
    </lineage>
</organism>
<gene>
    <name evidence="3" type="ORF">NN4_21020</name>
</gene>
<reference evidence="3 4" key="1">
    <citation type="submission" date="2019-07" db="EMBL/GenBank/DDBJ databases">
        <title>Whole genome shotgun sequence of Nocardia ninae NBRC 108245.</title>
        <authorList>
            <person name="Hosoyama A."/>
            <person name="Uohara A."/>
            <person name="Ohji S."/>
            <person name="Ichikawa N."/>
        </authorList>
    </citation>
    <scope>NUCLEOTIDE SEQUENCE [LARGE SCALE GENOMIC DNA]</scope>
    <source>
        <strain evidence="3 4">NBRC 108245</strain>
    </source>
</reference>
<dbReference type="Proteomes" id="UP000321424">
    <property type="component" value="Unassembled WGS sequence"/>
</dbReference>
<proteinExistence type="predicted"/>
<keyword evidence="2" id="KW-0812">Transmembrane</keyword>
<comment type="caution">
    <text evidence="3">The sequence shown here is derived from an EMBL/GenBank/DDBJ whole genome shotgun (WGS) entry which is preliminary data.</text>
</comment>
<sequence length="62" mass="6878">MDDANDSSRPGPPGEPHGDPGDSEPPGNRRWQSRDERIRLWIVTLTPIITTVSTVVITLLTR</sequence>
<keyword evidence="2" id="KW-1133">Transmembrane helix</keyword>
<name>A0A511MAA1_9NOCA</name>
<evidence type="ECO:0000313" key="4">
    <source>
        <dbReference type="Proteomes" id="UP000321424"/>
    </source>
</evidence>
<evidence type="ECO:0000256" key="1">
    <source>
        <dbReference type="SAM" id="MobiDB-lite"/>
    </source>
</evidence>
<protein>
    <submittedName>
        <fullName evidence="3">Uncharacterized protein</fullName>
    </submittedName>
</protein>
<dbReference type="RefSeq" id="WP_147129703.1">
    <property type="nucleotide sequence ID" value="NZ_BJXA01000010.1"/>
</dbReference>
<dbReference type="EMBL" id="BJXA01000010">
    <property type="protein sequence ID" value="GEM37583.1"/>
    <property type="molecule type" value="Genomic_DNA"/>
</dbReference>
<feature type="region of interest" description="Disordered" evidence="1">
    <location>
        <begin position="1"/>
        <end position="33"/>
    </location>
</feature>
<feature type="transmembrane region" description="Helical" evidence="2">
    <location>
        <begin position="38"/>
        <end position="60"/>
    </location>
</feature>
<accession>A0A511MAA1</accession>
<keyword evidence="4" id="KW-1185">Reference proteome</keyword>
<evidence type="ECO:0000313" key="3">
    <source>
        <dbReference type="EMBL" id="GEM37583.1"/>
    </source>
</evidence>
<keyword evidence="2" id="KW-0472">Membrane</keyword>